<feature type="transmembrane region" description="Helical" evidence="5">
    <location>
        <begin position="189"/>
        <end position="211"/>
    </location>
</feature>
<name>A0A0A9WV39_LYGHE</name>
<evidence type="ECO:0000256" key="2">
    <source>
        <dbReference type="ARBA" id="ARBA00022692"/>
    </source>
</evidence>
<dbReference type="PANTHER" id="PTHR31652">
    <property type="entry name" value="LIMR FAMILY PROTEIN DDB_G0283707-RELATED"/>
    <property type="match status" value="1"/>
</dbReference>
<feature type="transmembrane region" description="Helical" evidence="5">
    <location>
        <begin position="283"/>
        <end position="302"/>
    </location>
</feature>
<evidence type="ECO:0000256" key="4">
    <source>
        <dbReference type="ARBA" id="ARBA00023136"/>
    </source>
</evidence>
<evidence type="ECO:0000256" key="3">
    <source>
        <dbReference type="ARBA" id="ARBA00022989"/>
    </source>
</evidence>
<protein>
    <recommendedName>
        <fullName evidence="7">LMBR1 domain-containing protein 2</fullName>
    </recommendedName>
</protein>
<reference evidence="6" key="1">
    <citation type="journal article" date="2014" name="PLoS ONE">
        <title>Transcriptome-Based Identification of ABC Transporters in the Western Tarnished Plant Bug Lygus hesperus.</title>
        <authorList>
            <person name="Hull J.J."/>
            <person name="Chaney K."/>
            <person name="Geib S.M."/>
            <person name="Fabrick J.A."/>
            <person name="Brent C.S."/>
            <person name="Walsh D."/>
            <person name="Lavine L.C."/>
        </authorList>
    </citation>
    <scope>NUCLEOTIDE SEQUENCE</scope>
</reference>
<dbReference type="InterPro" id="IPR006876">
    <property type="entry name" value="LMBR1-like_membr_prot"/>
</dbReference>
<comment type="subcellular location">
    <subcellularLocation>
        <location evidence="1">Membrane</location>
        <topology evidence="1">Multi-pass membrane protein</topology>
    </subcellularLocation>
</comment>
<evidence type="ECO:0008006" key="7">
    <source>
        <dbReference type="Google" id="ProtNLM"/>
    </source>
</evidence>
<reference evidence="6" key="2">
    <citation type="submission" date="2014-07" db="EMBL/GenBank/DDBJ databases">
        <authorList>
            <person name="Hull J."/>
        </authorList>
    </citation>
    <scope>NUCLEOTIDE SEQUENCE</scope>
</reference>
<evidence type="ECO:0000313" key="6">
    <source>
        <dbReference type="EMBL" id="JAG08705.1"/>
    </source>
</evidence>
<sequence>DNFNINLNVSYLVYLIGLLSFLGCFAYFPFVGCGLVSLPMDLINDYRNRPTPLTKTEFQEESKQIAKRAGDLLDNCIEVRDNDIHAPTSDRNPGGKEGRIYNITNAKGIEKEYFLLLEDWERLKLSRNFRNSNPLWYILKLVLGVIGAILTVLWILHICLFMLPKKPISNLLNTVLIRLSDIGDGDFPLFGILAYSVLCIYLLWAVIWGMFRIGFDFLFIHIHPLQVQNTDITTLLLNVWVLLLCTYPMVQFIYESFSIYAQNTNIESILGSQVRRLYGFREFWLHNVFIYIMLAIFALYTIKTIFTGKKSWKNLQSKQDEMIRKDRRIHRV</sequence>
<dbReference type="EMBL" id="GBHO01034899">
    <property type="protein sequence ID" value="JAG08705.1"/>
    <property type="molecule type" value="Transcribed_RNA"/>
</dbReference>
<organism evidence="6">
    <name type="scientific">Lygus hesperus</name>
    <name type="common">Western plant bug</name>
    <dbReference type="NCBI Taxonomy" id="30085"/>
    <lineage>
        <taxon>Eukaryota</taxon>
        <taxon>Metazoa</taxon>
        <taxon>Ecdysozoa</taxon>
        <taxon>Arthropoda</taxon>
        <taxon>Hexapoda</taxon>
        <taxon>Insecta</taxon>
        <taxon>Pterygota</taxon>
        <taxon>Neoptera</taxon>
        <taxon>Paraneoptera</taxon>
        <taxon>Hemiptera</taxon>
        <taxon>Heteroptera</taxon>
        <taxon>Panheteroptera</taxon>
        <taxon>Cimicomorpha</taxon>
        <taxon>Miridae</taxon>
        <taxon>Mirini</taxon>
        <taxon>Lygus</taxon>
    </lineage>
</organism>
<gene>
    <name evidence="6" type="ORF">CM83_101138</name>
</gene>
<feature type="transmembrane region" description="Helical" evidence="5">
    <location>
        <begin position="232"/>
        <end position="254"/>
    </location>
</feature>
<evidence type="ECO:0000256" key="1">
    <source>
        <dbReference type="ARBA" id="ARBA00004141"/>
    </source>
</evidence>
<keyword evidence="4 5" id="KW-0472">Membrane</keyword>
<dbReference type="AlphaFoldDB" id="A0A0A9WV39"/>
<feature type="transmembrane region" description="Helical" evidence="5">
    <location>
        <begin position="12"/>
        <end position="38"/>
    </location>
</feature>
<feature type="transmembrane region" description="Helical" evidence="5">
    <location>
        <begin position="137"/>
        <end position="163"/>
    </location>
</feature>
<evidence type="ECO:0000256" key="5">
    <source>
        <dbReference type="SAM" id="Phobius"/>
    </source>
</evidence>
<dbReference type="PANTHER" id="PTHR31652:SF0">
    <property type="entry name" value="LIMR FAMILY PROTEIN DDB_G0283707-RELATED"/>
    <property type="match status" value="1"/>
</dbReference>
<dbReference type="Pfam" id="PF04791">
    <property type="entry name" value="LMBR1"/>
    <property type="match status" value="1"/>
</dbReference>
<keyword evidence="2 5" id="KW-0812">Transmembrane</keyword>
<keyword evidence="3 5" id="KW-1133">Transmembrane helix</keyword>
<dbReference type="GO" id="GO:0016020">
    <property type="term" value="C:membrane"/>
    <property type="evidence" value="ECO:0007669"/>
    <property type="project" value="UniProtKB-SubCell"/>
</dbReference>
<feature type="non-terminal residue" evidence="6">
    <location>
        <position position="1"/>
    </location>
</feature>
<accession>A0A0A9WV39</accession>
<proteinExistence type="predicted"/>